<feature type="transmembrane region" description="Helical" evidence="1">
    <location>
        <begin position="57"/>
        <end position="80"/>
    </location>
</feature>
<feature type="transmembrane region" description="Helical" evidence="1">
    <location>
        <begin position="5"/>
        <end position="23"/>
    </location>
</feature>
<organism evidence="2 3">
    <name type="scientific">Jeotgalibacillus terrae</name>
    <dbReference type="NCBI Taxonomy" id="587735"/>
    <lineage>
        <taxon>Bacteria</taxon>
        <taxon>Bacillati</taxon>
        <taxon>Bacillota</taxon>
        <taxon>Bacilli</taxon>
        <taxon>Bacillales</taxon>
        <taxon>Caryophanaceae</taxon>
        <taxon>Jeotgalibacillus</taxon>
    </lineage>
</organism>
<keyword evidence="1" id="KW-1133">Transmembrane helix</keyword>
<keyword evidence="1" id="KW-0472">Membrane</keyword>
<proteinExistence type="predicted"/>
<evidence type="ECO:0000256" key="1">
    <source>
        <dbReference type="SAM" id="Phobius"/>
    </source>
</evidence>
<keyword evidence="3" id="KW-1185">Reference proteome</keyword>
<dbReference type="Proteomes" id="UP001597561">
    <property type="component" value="Unassembled WGS sequence"/>
</dbReference>
<comment type="caution">
    <text evidence="2">The sequence shown here is derived from an EMBL/GenBank/DDBJ whole genome shotgun (WGS) entry which is preliminary data.</text>
</comment>
<accession>A0ABW5ZQF4</accession>
<gene>
    <name evidence="2" type="ORF">ACFS5P_18455</name>
</gene>
<name>A0ABW5ZQF4_9BACL</name>
<evidence type="ECO:0000313" key="2">
    <source>
        <dbReference type="EMBL" id="MFD2913877.1"/>
    </source>
</evidence>
<evidence type="ECO:0000313" key="3">
    <source>
        <dbReference type="Proteomes" id="UP001597561"/>
    </source>
</evidence>
<dbReference type="RefSeq" id="WP_204730276.1">
    <property type="nucleotide sequence ID" value="NZ_JAFBDK010000015.1"/>
</dbReference>
<evidence type="ECO:0008006" key="4">
    <source>
        <dbReference type="Google" id="ProtNLM"/>
    </source>
</evidence>
<dbReference type="EMBL" id="JBHUPG010000037">
    <property type="protein sequence ID" value="MFD2913877.1"/>
    <property type="molecule type" value="Genomic_DNA"/>
</dbReference>
<protein>
    <recommendedName>
        <fullName evidence="4">DUF3953 domain-containing protein</fullName>
    </recommendedName>
</protein>
<reference evidence="3" key="1">
    <citation type="journal article" date="2019" name="Int. J. Syst. Evol. Microbiol.">
        <title>The Global Catalogue of Microorganisms (GCM) 10K type strain sequencing project: providing services to taxonomists for standard genome sequencing and annotation.</title>
        <authorList>
            <consortium name="The Broad Institute Genomics Platform"/>
            <consortium name="The Broad Institute Genome Sequencing Center for Infectious Disease"/>
            <person name="Wu L."/>
            <person name="Ma J."/>
        </authorList>
    </citation>
    <scope>NUCLEOTIDE SEQUENCE [LARGE SCALE GENOMIC DNA]</scope>
    <source>
        <strain evidence="3">KCTC 13528</strain>
    </source>
</reference>
<sequence length="82" mass="9133">MEKNLFTWIGLFIFGGLVLQVFIQLESKYYVEALISLAAGALIYSGLIMLSRKNRKAWLLSTSVLAGAAIVMIFLSPHLFSH</sequence>
<feature type="transmembrane region" description="Helical" evidence="1">
    <location>
        <begin position="29"/>
        <end position="50"/>
    </location>
</feature>
<keyword evidence="1" id="KW-0812">Transmembrane</keyword>